<dbReference type="SUPFAM" id="SSF46689">
    <property type="entry name" value="Homeodomain-like"/>
    <property type="match status" value="1"/>
</dbReference>
<sequence length="133" mass="14984">MVGNYVRKSNREAGYSKETLTIAVELVKSGSLTSYRASKIYKIPKTTLAGHVKGRRGKLSSSYGRRTDFTPEEETSQADCIRCLEKWGFGLSSYGRRTDFTPEEETSQADCIRCLEKWGFGLTRKEVIQIVAD</sequence>
<evidence type="ECO:0000256" key="1">
    <source>
        <dbReference type="ARBA" id="ARBA00004123"/>
    </source>
</evidence>
<evidence type="ECO:0000259" key="2">
    <source>
        <dbReference type="Pfam" id="PF05225"/>
    </source>
</evidence>
<comment type="subcellular location">
    <subcellularLocation>
        <location evidence="1">Nucleus</location>
    </subcellularLocation>
</comment>
<keyword evidence="3" id="KW-0238">DNA-binding</keyword>
<evidence type="ECO:0000313" key="4">
    <source>
        <dbReference type="Proteomes" id="UP001458880"/>
    </source>
</evidence>
<evidence type="ECO:0000313" key="3">
    <source>
        <dbReference type="EMBL" id="KAK9692951.1"/>
    </source>
</evidence>
<name>A0AAW1ITN6_POPJA</name>
<feature type="domain" description="HTH psq-type" evidence="2">
    <location>
        <begin position="18"/>
        <end position="55"/>
    </location>
</feature>
<proteinExistence type="predicted"/>
<accession>A0AAW1ITN6</accession>
<dbReference type="EMBL" id="JASPKY010000559">
    <property type="protein sequence ID" value="KAK9692951.1"/>
    <property type="molecule type" value="Genomic_DNA"/>
</dbReference>
<reference evidence="3 4" key="1">
    <citation type="journal article" date="2024" name="BMC Genomics">
        <title>De novo assembly and annotation of Popillia japonica's genome with initial clues to its potential as an invasive pest.</title>
        <authorList>
            <person name="Cucini C."/>
            <person name="Boschi S."/>
            <person name="Funari R."/>
            <person name="Cardaioli E."/>
            <person name="Iannotti N."/>
            <person name="Marturano G."/>
            <person name="Paoli F."/>
            <person name="Bruttini M."/>
            <person name="Carapelli A."/>
            <person name="Frati F."/>
            <person name="Nardi F."/>
        </authorList>
    </citation>
    <scope>NUCLEOTIDE SEQUENCE [LARGE SCALE GENOMIC DNA]</scope>
    <source>
        <strain evidence="3">DMR45628</strain>
    </source>
</reference>
<keyword evidence="4" id="KW-1185">Reference proteome</keyword>
<organism evidence="3 4">
    <name type="scientific">Popillia japonica</name>
    <name type="common">Japanese beetle</name>
    <dbReference type="NCBI Taxonomy" id="7064"/>
    <lineage>
        <taxon>Eukaryota</taxon>
        <taxon>Metazoa</taxon>
        <taxon>Ecdysozoa</taxon>
        <taxon>Arthropoda</taxon>
        <taxon>Hexapoda</taxon>
        <taxon>Insecta</taxon>
        <taxon>Pterygota</taxon>
        <taxon>Neoptera</taxon>
        <taxon>Endopterygota</taxon>
        <taxon>Coleoptera</taxon>
        <taxon>Polyphaga</taxon>
        <taxon>Scarabaeiformia</taxon>
        <taxon>Scarabaeidae</taxon>
        <taxon>Rutelinae</taxon>
        <taxon>Popillia</taxon>
    </lineage>
</organism>
<dbReference type="AlphaFoldDB" id="A0AAW1ITN6"/>
<dbReference type="InterPro" id="IPR009057">
    <property type="entry name" value="Homeodomain-like_sf"/>
</dbReference>
<dbReference type="Pfam" id="PF05225">
    <property type="entry name" value="HTH_psq"/>
    <property type="match status" value="1"/>
</dbReference>
<dbReference type="GO" id="GO:0005634">
    <property type="term" value="C:nucleus"/>
    <property type="evidence" value="ECO:0007669"/>
    <property type="project" value="UniProtKB-SubCell"/>
</dbReference>
<dbReference type="Gene3D" id="1.10.10.60">
    <property type="entry name" value="Homeodomain-like"/>
    <property type="match status" value="1"/>
</dbReference>
<gene>
    <name evidence="3" type="ORF">QE152_g34791</name>
</gene>
<comment type="caution">
    <text evidence="3">The sequence shown here is derived from an EMBL/GenBank/DDBJ whole genome shotgun (WGS) entry which is preliminary data.</text>
</comment>
<dbReference type="InterPro" id="IPR007889">
    <property type="entry name" value="HTH_Psq"/>
</dbReference>
<protein>
    <submittedName>
        <fullName evidence="3">CENP-B N-terminal DNA-binding domain</fullName>
    </submittedName>
</protein>
<dbReference type="GO" id="GO:0003677">
    <property type="term" value="F:DNA binding"/>
    <property type="evidence" value="ECO:0007669"/>
    <property type="project" value="UniProtKB-KW"/>
</dbReference>
<dbReference type="Proteomes" id="UP001458880">
    <property type="component" value="Unassembled WGS sequence"/>
</dbReference>